<gene>
    <name evidence="3" type="ORF">H9847_02885</name>
</gene>
<evidence type="ECO:0000313" key="4">
    <source>
        <dbReference type="Proteomes" id="UP000733611"/>
    </source>
</evidence>
<keyword evidence="2" id="KW-0732">Signal</keyword>
<reference evidence="3" key="2">
    <citation type="submission" date="2021-04" db="EMBL/GenBank/DDBJ databases">
        <authorList>
            <person name="Gilroy R."/>
        </authorList>
    </citation>
    <scope>NUCLEOTIDE SEQUENCE</scope>
    <source>
        <strain evidence="3">378</strain>
    </source>
</reference>
<evidence type="ECO:0000313" key="3">
    <source>
        <dbReference type="EMBL" id="MBU3843806.1"/>
    </source>
</evidence>
<feature type="signal peptide" evidence="2">
    <location>
        <begin position="1"/>
        <end position="31"/>
    </location>
</feature>
<comment type="caution">
    <text evidence="3">The sequence shown here is derived from an EMBL/GenBank/DDBJ whole genome shotgun (WGS) entry which is preliminary data.</text>
</comment>
<dbReference type="AlphaFoldDB" id="A0A948X0W7"/>
<feature type="region of interest" description="Disordered" evidence="1">
    <location>
        <begin position="244"/>
        <end position="272"/>
    </location>
</feature>
<accession>A0A948X0W7</accession>
<name>A0A948X0W7_9GAMM</name>
<feature type="compositionally biased region" description="Pro residues" evidence="1">
    <location>
        <begin position="262"/>
        <end position="272"/>
    </location>
</feature>
<dbReference type="EMBL" id="JAHLFE010000056">
    <property type="protein sequence ID" value="MBU3843806.1"/>
    <property type="molecule type" value="Genomic_DNA"/>
</dbReference>
<proteinExistence type="predicted"/>
<organism evidence="3 4">
    <name type="scientific">Candidatus Anaerobiospirillum pullicola</name>
    <dbReference type="NCBI Taxonomy" id="2838451"/>
    <lineage>
        <taxon>Bacteria</taxon>
        <taxon>Pseudomonadati</taxon>
        <taxon>Pseudomonadota</taxon>
        <taxon>Gammaproteobacteria</taxon>
        <taxon>Aeromonadales</taxon>
        <taxon>Succinivibrionaceae</taxon>
        <taxon>Anaerobiospirillum</taxon>
    </lineage>
</organism>
<evidence type="ECO:0000256" key="1">
    <source>
        <dbReference type="SAM" id="MobiDB-lite"/>
    </source>
</evidence>
<reference evidence="3" key="1">
    <citation type="journal article" date="2021" name="PeerJ">
        <title>Extensive microbial diversity within the chicken gut microbiome revealed by metagenomics and culture.</title>
        <authorList>
            <person name="Gilroy R."/>
            <person name="Ravi A."/>
            <person name="Getino M."/>
            <person name="Pursley I."/>
            <person name="Horton D.L."/>
            <person name="Alikhan N.F."/>
            <person name="Baker D."/>
            <person name="Gharbi K."/>
            <person name="Hall N."/>
            <person name="Watson M."/>
            <person name="Adriaenssens E.M."/>
            <person name="Foster-Nyarko E."/>
            <person name="Jarju S."/>
            <person name="Secka A."/>
            <person name="Antonio M."/>
            <person name="Oren A."/>
            <person name="Chaudhuri R.R."/>
            <person name="La Ragione R."/>
            <person name="Hildebrand F."/>
            <person name="Pallen M.J."/>
        </authorList>
    </citation>
    <scope>NUCLEOTIDE SEQUENCE</scope>
    <source>
        <strain evidence="3">378</strain>
    </source>
</reference>
<dbReference type="Proteomes" id="UP000733611">
    <property type="component" value="Unassembled WGS sequence"/>
</dbReference>
<evidence type="ECO:0000256" key="2">
    <source>
        <dbReference type="SAM" id="SignalP"/>
    </source>
</evidence>
<protein>
    <submittedName>
        <fullName evidence="3">Uncharacterized protein</fullName>
    </submittedName>
</protein>
<feature type="chain" id="PRO_5037628843" evidence="2">
    <location>
        <begin position="32"/>
        <end position="361"/>
    </location>
</feature>
<feature type="compositionally biased region" description="Polar residues" evidence="1">
    <location>
        <begin position="304"/>
        <end position="314"/>
    </location>
</feature>
<feature type="region of interest" description="Disordered" evidence="1">
    <location>
        <begin position="304"/>
        <end position="361"/>
    </location>
</feature>
<sequence>MTSLFQTKFVLRSAWLAALFTTSLGVHTATAASFADLPISKDSRWVMTEDPSYAYSKGSSSRYLTPKEAALRHTLSVTVQEDMVNAVTFKVGCMLESSTPLFELNVSGLDIRIFDSINDFVYARFMVDDNQEYSLRGDIMSSKRIMFAPTTRVQDKNLSDLFLQMREGGQLKIGLLQGENAKVREYTIPLNGFMQYSDQILQSCQSYHQYAGNQQMQFLPDYMTTEPEGYAPKDFTLRQDDEKVVDPNAPKPAPVVAEAPKPEPVAEPTPPDVLPFTPDGSPASIGPDGKPIGVHGSAAQTGRVGQSVDQSLGTASGPMQIGPDGMPIMNNNGNANGTNDNGNQSQTQPAPQEPTLFDNIF</sequence>
<feature type="compositionally biased region" description="Low complexity" evidence="1">
    <location>
        <begin position="330"/>
        <end position="343"/>
    </location>
</feature>